<gene>
    <name evidence="5" type="ORF">BegalDRAFT_0228</name>
</gene>
<sequence length="160" mass="18500">MTNYIVRKGVAEDINAVFMLVQELARYENALAEIMNTPEQLLKDGFGERAYFEFFIAETVDKEAVGMILYYYSYSTWKGKSLYIDDLVVKETHRRQGIGTLLFNALIAEAALQQVGKLHWQVLDWNEPAIRFYKQLGATLDPEWVNCKLSKTQLQTYLSN</sequence>
<evidence type="ECO:0000256" key="3">
    <source>
        <dbReference type="ARBA" id="ARBA00023315"/>
    </source>
</evidence>
<reference evidence="5 6" key="1">
    <citation type="submission" date="2011-11" db="EMBL/GenBank/DDBJ databases">
        <title>Improved High-Quality Draft sequence of Beggiatoa alba B18lD.</title>
        <authorList>
            <consortium name="US DOE Joint Genome Institute"/>
            <person name="Lucas S."/>
            <person name="Han J."/>
            <person name="Lapidus A."/>
            <person name="Cheng J.-F."/>
            <person name="Goodwin L."/>
            <person name="Pitluck S."/>
            <person name="Peters L."/>
            <person name="Mikhailova N."/>
            <person name="Held B."/>
            <person name="Detter J.C."/>
            <person name="Han C."/>
            <person name="Tapia R."/>
            <person name="Land M."/>
            <person name="Hauser L."/>
            <person name="Kyrpides N."/>
            <person name="Ivanova N."/>
            <person name="Pagani I."/>
            <person name="Samuel K."/>
            <person name="Teske A."/>
            <person name="Mueller J."/>
            <person name="Woyke T."/>
        </authorList>
    </citation>
    <scope>NUCLEOTIDE SEQUENCE [LARGE SCALE GENOMIC DNA]</scope>
    <source>
        <strain evidence="5 6">B18LD</strain>
    </source>
</reference>
<dbReference type="STRING" id="395493.BegalDRAFT_0228"/>
<dbReference type="GO" id="GO:0005840">
    <property type="term" value="C:ribosome"/>
    <property type="evidence" value="ECO:0007669"/>
    <property type="project" value="UniProtKB-KW"/>
</dbReference>
<dbReference type="AlphaFoldDB" id="I3CC07"/>
<accession>I3CC07</accession>
<dbReference type="OrthoDB" id="9805924at2"/>
<evidence type="ECO:0000313" key="5">
    <source>
        <dbReference type="EMBL" id="EIJ41150.1"/>
    </source>
</evidence>
<evidence type="ECO:0000259" key="4">
    <source>
        <dbReference type="PROSITE" id="PS51186"/>
    </source>
</evidence>
<proteinExistence type="inferred from homology"/>
<keyword evidence="5" id="KW-0687">Ribonucleoprotein</keyword>
<evidence type="ECO:0000256" key="2">
    <source>
        <dbReference type="ARBA" id="ARBA00022679"/>
    </source>
</evidence>
<dbReference type="SUPFAM" id="SSF55729">
    <property type="entry name" value="Acyl-CoA N-acyltransferases (Nat)"/>
    <property type="match status" value="1"/>
</dbReference>
<dbReference type="InterPro" id="IPR016181">
    <property type="entry name" value="Acyl_CoA_acyltransferase"/>
</dbReference>
<dbReference type="GO" id="GO:0008080">
    <property type="term" value="F:N-acetyltransferase activity"/>
    <property type="evidence" value="ECO:0007669"/>
    <property type="project" value="TreeGrafter"/>
</dbReference>
<organism evidence="5 6">
    <name type="scientific">Beggiatoa alba B18LD</name>
    <dbReference type="NCBI Taxonomy" id="395493"/>
    <lineage>
        <taxon>Bacteria</taxon>
        <taxon>Pseudomonadati</taxon>
        <taxon>Pseudomonadota</taxon>
        <taxon>Gammaproteobacteria</taxon>
        <taxon>Thiotrichales</taxon>
        <taxon>Thiotrichaceae</taxon>
        <taxon>Beggiatoa</taxon>
    </lineage>
</organism>
<dbReference type="Gene3D" id="3.40.630.30">
    <property type="match status" value="1"/>
</dbReference>
<dbReference type="InterPro" id="IPR051016">
    <property type="entry name" value="Diverse_Substrate_AcTransf"/>
</dbReference>
<evidence type="ECO:0000313" key="6">
    <source>
        <dbReference type="Proteomes" id="UP000005744"/>
    </source>
</evidence>
<dbReference type="RefSeq" id="WP_002682807.1">
    <property type="nucleotide sequence ID" value="NZ_JH600070.1"/>
</dbReference>
<dbReference type="Proteomes" id="UP000005744">
    <property type="component" value="Unassembled WGS sequence"/>
</dbReference>
<comment type="similarity">
    <text evidence="1">Belongs to the acetyltransferase family.</text>
</comment>
<keyword evidence="3" id="KW-0012">Acyltransferase</keyword>
<dbReference type="FunFam" id="3.40.630.30:FF:000064">
    <property type="entry name" value="GNAT family acetyltransferase"/>
    <property type="match status" value="1"/>
</dbReference>
<dbReference type="PROSITE" id="PS51186">
    <property type="entry name" value="GNAT"/>
    <property type="match status" value="1"/>
</dbReference>
<dbReference type="HOGENOM" id="CLU_013985_41_3_6"/>
<keyword evidence="6" id="KW-1185">Reference proteome</keyword>
<dbReference type="Pfam" id="PF00583">
    <property type="entry name" value="Acetyltransf_1"/>
    <property type="match status" value="1"/>
</dbReference>
<dbReference type="CDD" id="cd04301">
    <property type="entry name" value="NAT_SF"/>
    <property type="match status" value="1"/>
</dbReference>
<feature type="domain" description="N-acetyltransferase" evidence="4">
    <location>
        <begin position="4"/>
        <end position="159"/>
    </location>
</feature>
<keyword evidence="5" id="KW-0689">Ribosomal protein</keyword>
<protein>
    <submittedName>
        <fullName evidence="5">Acetyltransferase, ribosomal protein N-acetylase</fullName>
    </submittedName>
</protein>
<dbReference type="EMBL" id="JH600070">
    <property type="protein sequence ID" value="EIJ41150.1"/>
    <property type="molecule type" value="Genomic_DNA"/>
</dbReference>
<dbReference type="PANTHER" id="PTHR10545">
    <property type="entry name" value="DIAMINE N-ACETYLTRANSFERASE"/>
    <property type="match status" value="1"/>
</dbReference>
<name>I3CC07_9GAMM</name>
<dbReference type="PANTHER" id="PTHR10545:SF29">
    <property type="entry name" value="GH14572P-RELATED"/>
    <property type="match status" value="1"/>
</dbReference>
<dbReference type="eggNOG" id="COG0456">
    <property type="taxonomic scope" value="Bacteria"/>
</dbReference>
<evidence type="ECO:0000256" key="1">
    <source>
        <dbReference type="ARBA" id="ARBA00008694"/>
    </source>
</evidence>
<keyword evidence="2 5" id="KW-0808">Transferase</keyword>
<dbReference type="InterPro" id="IPR000182">
    <property type="entry name" value="GNAT_dom"/>
</dbReference>